<name>A0ABV6KDE0_9BACI</name>
<feature type="transmembrane region" description="Helical" evidence="3">
    <location>
        <begin position="46"/>
        <end position="63"/>
    </location>
</feature>
<evidence type="ECO:0000313" key="4">
    <source>
        <dbReference type="EMBL" id="MFC0471334.1"/>
    </source>
</evidence>
<evidence type="ECO:0000256" key="3">
    <source>
        <dbReference type="SAM" id="Phobius"/>
    </source>
</evidence>
<feature type="transmembrane region" description="Helical" evidence="3">
    <location>
        <begin position="177"/>
        <end position="196"/>
    </location>
</feature>
<evidence type="ECO:0000256" key="2">
    <source>
        <dbReference type="ARBA" id="ARBA00022448"/>
    </source>
</evidence>
<proteinExistence type="predicted"/>
<feature type="transmembrane region" description="Helical" evidence="3">
    <location>
        <begin position="303"/>
        <end position="321"/>
    </location>
</feature>
<evidence type="ECO:0000256" key="1">
    <source>
        <dbReference type="ARBA" id="ARBA00004127"/>
    </source>
</evidence>
<evidence type="ECO:0000313" key="5">
    <source>
        <dbReference type="Proteomes" id="UP001589838"/>
    </source>
</evidence>
<feature type="transmembrane region" description="Helical" evidence="3">
    <location>
        <begin position="103"/>
        <end position="126"/>
    </location>
</feature>
<comment type="caution">
    <text evidence="4">The sequence shown here is derived from an EMBL/GenBank/DDBJ whole genome shotgun (WGS) entry which is preliminary data.</text>
</comment>
<comment type="subcellular location">
    <subcellularLocation>
        <location evidence="1">Endomembrane system</location>
        <topology evidence="1">Multi-pass membrane protein</topology>
    </subcellularLocation>
</comment>
<keyword evidence="2" id="KW-0813">Transport</keyword>
<keyword evidence="5" id="KW-1185">Reference proteome</keyword>
<dbReference type="Proteomes" id="UP001589838">
    <property type="component" value="Unassembled WGS sequence"/>
</dbReference>
<feature type="transmembrane region" description="Helical" evidence="3">
    <location>
        <begin position="268"/>
        <end position="291"/>
    </location>
</feature>
<dbReference type="InterPro" id="IPR038770">
    <property type="entry name" value="Na+/solute_symporter_sf"/>
</dbReference>
<feature type="transmembrane region" description="Helical" evidence="3">
    <location>
        <begin position="239"/>
        <end position="262"/>
    </location>
</feature>
<organism evidence="4 5">
    <name type="scientific">Halalkalibacter kiskunsagensis</name>
    <dbReference type="NCBI Taxonomy" id="1548599"/>
    <lineage>
        <taxon>Bacteria</taxon>
        <taxon>Bacillati</taxon>
        <taxon>Bacillota</taxon>
        <taxon>Bacilli</taxon>
        <taxon>Bacillales</taxon>
        <taxon>Bacillaceae</taxon>
        <taxon>Halalkalibacter</taxon>
    </lineage>
</organism>
<feature type="transmembrane region" description="Helical" evidence="3">
    <location>
        <begin position="69"/>
        <end position="91"/>
    </location>
</feature>
<keyword evidence="3" id="KW-1133">Transmembrane helix</keyword>
<keyword evidence="3" id="KW-0472">Membrane</keyword>
<accession>A0ABV6KDE0</accession>
<dbReference type="Gene3D" id="1.20.1530.20">
    <property type="match status" value="1"/>
</dbReference>
<dbReference type="RefSeq" id="WP_335962368.1">
    <property type="nucleotide sequence ID" value="NZ_JAXBLX010000028.1"/>
</dbReference>
<sequence length="324" mass="35462">MGTFLYALGIIILGLCIGKVIRWLVESQRLPASLGIGRILKLLVRFVLLGINPLILIGAFWIVDLSEFNLIYLPILGVTTIILGGLLGIAVGKLLKLNRAQTGSLFVSGAFVNLGSFGTLFCFLLFGEASLAFVALFRIFEEFVYYTVAFPIAKAFGTKQGEEDNRSVILKILKDPFIIVSFTAIVIGGCLNLSSLERPIFYGHLNQTLVPISTLLLLIPIGFSMNFKSVKGYLRESFFISAIKFVIVPGIITTMAFLFGMGEMHNGMVLGVILVLSAMPPAVSSLIPPQLFKLDVDLANSSWLLNTALLFIVLPILYFVVQLF</sequence>
<dbReference type="PANTHER" id="PTHR36838">
    <property type="entry name" value="AUXIN EFFLUX CARRIER FAMILY PROTEIN"/>
    <property type="match status" value="1"/>
</dbReference>
<keyword evidence="3" id="KW-0812">Transmembrane</keyword>
<protein>
    <submittedName>
        <fullName evidence="4">AEC family transporter</fullName>
    </submittedName>
</protein>
<dbReference type="PANTHER" id="PTHR36838:SF3">
    <property type="entry name" value="TRANSPORTER AUXIN EFFLUX CARRIER EC FAMILY"/>
    <property type="match status" value="1"/>
</dbReference>
<feature type="transmembrane region" description="Helical" evidence="3">
    <location>
        <begin position="6"/>
        <end position="25"/>
    </location>
</feature>
<dbReference type="EMBL" id="JBHLUX010000031">
    <property type="protein sequence ID" value="MFC0471334.1"/>
    <property type="molecule type" value="Genomic_DNA"/>
</dbReference>
<reference evidence="4 5" key="1">
    <citation type="submission" date="2024-09" db="EMBL/GenBank/DDBJ databases">
        <authorList>
            <person name="Sun Q."/>
            <person name="Mori K."/>
        </authorList>
    </citation>
    <scope>NUCLEOTIDE SEQUENCE [LARGE SCALE GENOMIC DNA]</scope>
    <source>
        <strain evidence="4 5">NCAIM B.02610</strain>
    </source>
</reference>
<feature type="transmembrane region" description="Helical" evidence="3">
    <location>
        <begin position="208"/>
        <end position="227"/>
    </location>
</feature>
<gene>
    <name evidence="4" type="ORF">ACFFHM_12755</name>
</gene>